<dbReference type="InterPro" id="IPR002110">
    <property type="entry name" value="Ankyrin_rpt"/>
</dbReference>
<accession>A0A813KL96</accession>
<keyword evidence="4" id="KW-0812">Transmembrane</keyword>
<feature type="transmembrane region" description="Helical" evidence="4">
    <location>
        <begin position="587"/>
        <end position="608"/>
    </location>
</feature>
<proteinExistence type="predicted"/>
<dbReference type="AlphaFoldDB" id="A0A813KL96"/>
<evidence type="ECO:0000256" key="1">
    <source>
        <dbReference type="ARBA" id="ARBA00022737"/>
    </source>
</evidence>
<reference evidence="5" key="1">
    <citation type="submission" date="2021-02" db="EMBL/GenBank/DDBJ databases">
        <authorList>
            <person name="Dougan E. K."/>
            <person name="Rhodes N."/>
            <person name="Thang M."/>
            <person name="Chan C."/>
        </authorList>
    </citation>
    <scope>NUCLEOTIDE SEQUENCE</scope>
</reference>
<dbReference type="PROSITE" id="PS50297">
    <property type="entry name" value="ANK_REP_REGION"/>
    <property type="match status" value="1"/>
</dbReference>
<keyword evidence="2 3" id="KW-0040">ANK repeat</keyword>
<evidence type="ECO:0000256" key="3">
    <source>
        <dbReference type="PROSITE-ProRule" id="PRU00023"/>
    </source>
</evidence>
<evidence type="ECO:0000313" key="6">
    <source>
        <dbReference type="Proteomes" id="UP000626109"/>
    </source>
</evidence>
<evidence type="ECO:0000256" key="2">
    <source>
        <dbReference type="ARBA" id="ARBA00023043"/>
    </source>
</evidence>
<dbReference type="PANTHER" id="PTHR24161">
    <property type="entry name" value="ANK_REP_REGION DOMAIN-CONTAINING PROTEIN-RELATED"/>
    <property type="match status" value="1"/>
</dbReference>
<gene>
    <name evidence="5" type="ORF">PGLA2088_LOCUS34295</name>
</gene>
<name>A0A813KL96_POLGL</name>
<organism evidence="5 6">
    <name type="scientific">Polarella glacialis</name>
    <name type="common">Dinoflagellate</name>
    <dbReference type="NCBI Taxonomy" id="89957"/>
    <lineage>
        <taxon>Eukaryota</taxon>
        <taxon>Sar</taxon>
        <taxon>Alveolata</taxon>
        <taxon>Dinophyceae</taxon>
        <taxon>Suessiales</taxon>
        <taxon>Suessiaceae</taxon>
        <taxon>Polarella</taxon>
    </lineage>
</organism>
<evidence type="ECO:0000313" key="5">
    <source>
        <dbReference type="EMBL" id="CAE8706672.1"/>
    </source>
</evidence>
<keyword evidence="4" id="KW-1133">Transmembrane helix</keyword>
<dbReference type="Gene3D" id="1.25.40.20">
    <property type="entry name" value="Ankyrin repeat-containing domain"/>
    <property type="match status" value="1"/>
</dbReference>
<dbReference type="Proteomes" id="UP000626109">
    <property type="component" value="Unassembled WGS sequence"/>
</dbReference>
<comment type="caution">
    <text evidence="5">The sequence shown here is derived from an EMBL/GenBank/DDBJ whole genome shotgun (WGS) entry which is preliminary data.</text>
</comment>
<dbReference type="SMART" id="SM00248">
    <property type="entry name" value="ANK"/>
    <property type="match status" value="4"/>
</dbReference>
<feature type="transmembrane region" description="Helical" evidence="4">
    <location>
        <begin position="507"/>
        <end position="527"/>
    </location>
</feature>
<feature type="transmembrane region" description="Helical" evidence="4">
    <location>
        <begin position="649"/>
        <end position="669"/>
    </location>
</feature>
<dbReference type="SUPFAM" id="SSF48403">
    <property type="entry name" value="Ankyrin repeat"/>
    <property type="match status" value="1"/>
</dbReference>
<keyword evidence="4" id="KW-0472">Membrane</keyword>
<dbReference type="EMBL" id="CAJNNW010031267">
    <property type="protein sequence ID" value="CAE8706672.1"/>
    <property type="molecule type" value="Genomic_DNA"/>
</dbReference>
<protein>
    <recommendedName>
        <fullName evidence="7">Ion transport domain-containing protein</fullName>
    </recommendedName>
</protein>
<dbReference type="Pfam" id="PF12796">
    <property type="entry name" value="Ank_2"/>
    <property type="match status" value="1"/>
</dbReference>
<dbReference type="PROSITE" id="PS50088">
    <property type="entry name" value="ANK_REPEAT"/>
    <property type="match status" value="2"/>
</dbReference>
<evidence type="ECO:0000256" key="4">
    <source>
        <dbReference type="SAM" id="Phobius"/>
    </source>
</evidence>
<keyword evidence="1" id="KW-0677">Repeat</keyword>
<feature type="transmembrane region" description="Helical" evidence="4">
    <location>
        <begin position="675"/>
        <end position="695"/>
    </location>
</feature>
<dbReference type="PANTHER" id="PTHR24161:SF85">
    <property type="entry name" value="PALMITOYLTRANSFERASE HIP14"/>
    <property type="match status" value="1"/>
</dbReference>
<feature type="repeat" description="ANK" evidence="3">
    <location>
        <begin position="96"/>
        <end position="128"/>
    </location>
</feature>
<evidence type="ECO:0008006" key="7">
    <source>
        <dbReference type="Google" id="ProtNLM"/>
    </source>
</evidence>
<feature type="repeat" description="ANK" evidence="3">
    <location>
        <begin position="169"/>
        <end position="201"/>
    </location>
</feature>
<sequence>MAASARQSRTANYELLVTSDPGDPSAKDELLEGGAFGGVTFVWNGRKCKGTDVHYAALEGNVEAAKLALEASTNQVAAVKVRFTYETVFMGQVQEGSGEAIHLAASRGHVEVVKLLMQARAELSTTVSRSGKNHYDVLHAAMFAEGRGGSQDMISHLFEVKAEMSKNLDGKYPLHVAFQTGNVPVITLLRTFLAAAGVNDEDYKDPKVALPLEMGISAGKMSEEQLSEAAELTTHTLSTFIHNCPQCIPTFLDRLEKETSVKAVDLAKNLTRFDVATVLRESPTAACALLAHTTSEPECENRGWHPLPSRVSFANRSMLEEFRSMFNPPKSSITFYEKDHVWSFDSQTFQAPEWHNTLIDRSYGRPIIDADIRVCHIPDIICAEVFAALCDDVNDDVPEILHNDDLQLQWSVFAIVMEDTFDFRYLSDVCVYSCSSLHGSQRLGKVKNLAEPVEQCSEKIYGFPSASLLRRRNSHTRESSSQGISDGTEHVIYFKGCSIFYRNLARGLGPALSVTFVAFGAFTHAFYEVQASGGEAMFRRLKHGGGGGARGHSSNSDFWPTIFFESFSTLIVAGLPESPDGDVLELLLVYFAVLFFTVFILNIFIGIISEAYIAEKEKCEVSFRRLRAKSCLDFLLRARILPCRLCSKTASVVIMSLAVVTCLAVQAYSFIDHEYADWIGPLFLFLQGVISLGSYQNQTSPWVINIHGPEDDSFVWFCKHRVVEAPDEQNKELTSLLEKVNQNLETIIRTKKAEAATLPRCN</sequence>
<dbReference type="InterPro" id="IPR036770">
    <property type="entry name" value="Ankyrin_rpt-contain_sf"/>
</dbReference>